<dbReference type="InterPro" id="IPR000182">
    <property type="entry name" value="GNAT_dom"/>
</dbReference>
<keyword evidence="2" id="KW-0808">Transferase</keyword>
<dbReference type="Proteomes" id="UP000371041">
    <property type="component" value="Chromosome"/>
</dbReference>
<dbReference type="AlphaFoldDB" id="A0A5Q3QCK3"/>
<dbReference type="Pfam" id="PF13302">
    <property type="entry name" value="Acetyltransf_3"/>
    <property type="match status" value="1"/>
</dbReference>
<dbReference type="PANTHER" id="PTHR43792">
    <property type="entry name" value="GNAT FAMILY, PUTATIVE (AFU_ORTHOLOGUE AFUA_3G00765)-RELATED-RELATED"/>
    <property type="match status" value="1"/>
</dbReference>
<dbReference type="GO" id="GO:0016747">
    <property type="term" value="F:acyltransferase activity, transferring groups other than amino-acyl groups"/>
    <property type="evidence" value="ECO:0007669"/>
    <property type="project" value="InterPro"/>
</dbReference>
<gene>
    <name evidence="2" type="ORF">GIY23_14685</name>
</gene>
<accession>A0A5Q3QCK3</accession>
<keyword evidence="3" id="KW-1185">Reference proteome</keyword>
<dbReference type="Gene3D" id="3.40.630.30">
    <property type="match status" value="1"/>
</dbReference>
<reference evidence="3" key="1">
    <citation type="submission" date="2019-11" db="EMBL/GenBank/DDBJ databases">
        <title>The complete genome sequence of Saccharopolyspora sp. E2A.</title>
        <authorList>
            <person name="Zhang G."/>
        </authorList>
    </citation>
    <scope>NUCLEOTIDE SEQUENCE [LARGE SCALE GENOMIC DNA]</scope>
    <source>
        <strain evidence="3">E2A</strain>
    </source>
</reference>
<dbReference type="EMBL" id="CP045929">
    <property type="protein sequence ID" value="QGK72298.1"/>
    <property type="molecule type" value="Genomic_DNA"/>
</dbReference>
<dbReference type="InterPro" id="IPR051531">
    <property type="entry name" value="N-acetyltransferase"/>
</dbReference>
<sequence>MCGIEQPTLTSDSGLLLRPFRNADTGTVVRAYQDPDVRFWNFRRIDDEADAARWIEHQREGWGAETVASWAIADGTTLLGRIALNNVKLTFGIAEVGYWMLPEARGRGAAVTALAIVTEWALGEVGLHRISLYHSVANAASCRVAEKAGYVLDGTARSAWPHPDGWHDMHLHGAVRTDH</sequence>
<name>A0A5Q3QCK3_9PSEU</name>
<feature type="domain" description="N-acetyltransferase" evidence="1">
    <location>
        <begin position="15"/>
        <end position="172"/>
    </location>
</feature>
<dbReference type="PROSITE" id="PS51186">
    <property type="entry name" value="GNAT"/>
    <property type="match status" value="1"/>
</dbReference>
<proteinExistence type="predicted"/>
<evidence type="ECO:0000313" key="2">
    <source>
        <dbReference type="EMBL" id="QGK72298.1"/>
    </source>
</evidence>
<dbReference type="KEGG" id="sace:GIY23_14685"/>
<dbReference type="InterPro" id="IPR016181">
    <property type="entry name" value="Acyl_CoA_acyltransferase"/>
</dbReference>
<dbReference type="SUPFAM" id="SSF55729">
    <property type="entry name" value="Acyl-CoA N-acyltransferases (Nat)"/>
    <property type="match status" value="1"/>
</dbReference>
<protein>
    <submittedName>
        <fullName evidence="2">GNAT family N-acetyltransferase</fullName>
    </submittedName>
</protein>
<evidence type="ECO:0000313" key="3">
    <source>
        <dbReference type="Proteomes" id="UP000371041"/>
    </source>
</evidence>
<organism evidence="2 3">
    <name type="scientific">Allosaccharopolyspora coralli</name>
    <dbReference type="NCBI Taxonomy" id="2665642"/>
    <lineage>
        <taxon>Bacteria</taxon>
        <taxon>Bacillati</taxon>
        <taxon>Actinomycetota</taxon>
        <taxon>Actinomycetes</taxon>
        <taxon>Pseudonocardiales</taxon>
        <taxon>Pseudonocardiaceae</taxon>
        <taxon>Allosaccharopolyspora</taxon>
    </lineage>
</organism>
<evidence type="ECO:0000259" key="1">
    <source>
        <dbReference type="PROSITE" id="PS51186"/>
    </source>
</evidence>